<protein>
    <recommendedName>
        <fullName evidence="1">HTH lysR-type domain-containing protein</fullName>
    </recommendedName>
</protein>
<gene>
    <name evidence="2" type="ORF">GCM10010238_46870</name>
</gene>
<accession>A0A918GR09</accession>
<sequence length="104" mass="11071">MKASVRAEAPMDIPQPECFLAVVDSGGQNRAATALYVSRSSMSRRVRTLERNLGSEPLLQIGGRVVFTEVGGASIGHTATILPGMLVGWLRPSPDNLEPVGPTR</sequence>
<reference evidence="2" key="2">
    <citation type="submission" date="2020-09" db="EMBL/GenBank/DDBJ databases">
        <authorList>
            <person name="Sun Q."/>
            <person name="Ohkuma M."/>
        </authorList>
    </citation>
    <scope>NUCLEOTIDE SEQUENCE</scope>
    <source>
        <strain evidence="2">JCM 4234</strain>
    </source>
</reference>
<evidence type="ECO:0000313" key="2">
    <source>
        <dbReference type="EMBL" id="GGS51958.1"/>
    </source>
</evidence>
<name>A0A918GR09_STRGD</name>
<proteinExistence type="predicted"/>
<keyword evidence="3" id="KW-1185">Reference proteome</keyword>
<dbReference type="EMBL" id="BMSL01000015">
    <property type="protein sequence ID" value="GGS51958.1"/>
    <property type="molecule type" value="Genomic_DNA"/>
</dbReference>
<dbReference type="AlphaFoldDB" id="A0A918GR09"/>
<comment type="caution">
    <text evidence="2">The sequence shown here is derived from an EMBL/GenBank/DDBJ whole genome shotgun (WGS) entry which is preliminary data.</text>
</comment>
<dbReference type="Pfam" id="PF00126">
    <property type="entry name" value="HTH_1"/>
    <property type="match status" value="1"/>
</dbReference>
<dbReference type="PROSITE" id="PS50931">
    <property type="entry name" value="HTH_LYSR"/>
    <property type="match status" value="1"/>
</dbReference>
<organism evidence="2 3">
    <name type="scientific">Streptomyces griseoviridis</name>
    <dbReference type="NCBI Taxonomy" id="45398"/>
    <lineage>
        <taxon>Bacteria</taxon>
        <taxon>Bacillati</taxon>
        <taxon>Actinomycetota</taxon>
        <taxon>Actinomycetes</taxon>
        <taxon>Kitasatosporales</taxon>
        <taxon>Streptomycetaceae</taxon>
        <taxon>Streptomyces</taxon>
    </lineage>
</organism>
<feature type="domain" description="HTH lysR-type" evidence="1">
    <location>
        <begin position="11"/>
        <end position="68"/>
    </location>
</feature>
<dbReference type="InterPro" id="IPR000847">
    <property type="entry name" value="LysR_HTH_N"/>
</dbReference>
<dbReference type="Proteomes" id="UP000653493">
    <property type="component" value="Unassembled WGS sequence"/>
</dbReference>
<dbReference type="SUPFAM" id="SSF46785">
    <property type="entry name" value="Winged helix' DNA-binding domain"/>
    <property type="match status" value="1"/>
</dbReference>
<dbReference type="InterPro" id="IPR036388">
    <property type="entry name" value="WH-like_DNA-bd_sf"/>
</dbReference>
<dbReference type="GO" id="GO:0003700">
    <property type="term" value="F:DNA-binding transcription factor activity"/>
    <property type="evidence" value="ECO:0007669"/>
    <property type="project" value="InterPro"/>
</dbReference>
<reference evidence="2" key="1">
    <citation type="journal article" date="2014" name="Int. J. Syst. Evol. Microbiol.">
        <title>Complete genome sequence of Corynebacterium casei LMG S-19264T (=DSM 44701T), isolated from a smear-ripened cheese.</title>
        <authorList>
            <consortium name="US DOE Joint Genome Institute (JGI-PGF)"/>
            <person name="Walter F."/>
            <person name="Albersmeier A."/>
            <person name="Kalinowski J."/>
            <person name="Ruckert C."/>
        </authorList>
    </citation>
    <scope>NUCLEOTIDE SEQUENCE</scope>
    <source>
        <strain evidence="2">JCM 4234</strain>
    </source>
</reference>
<evidence type="ECO:0000259" key="1">
    <source>
        <dbReference type="PROSITE" id="PS50931"/>
    </source>
</evidence>
<dbReference type="Gene3D" id="1.10.10.10">
    <property type="entry name" value="Winged helix-like DNA-binding domain superfamily/Winged helix DNA-binding domain"/>
    <property type="match status" value="1"/>
</dbReference>
<dbReference type="InterPro" id="IPR036390">
    <property type="entry name" value="WH_DNA-bd_sf"/>
</dbReference>
<evidence type="ECO:0000313" key="3">
    <source>
        <dbReference type="Proteomes" id="UP000653493"/>
    </source>
</evidence>